<feature type="non-terminal residue" evidence="1">
    <location>
        <position position="69"/>
    </location>
</feature>
<dbReference type="EMBL" id="UINC01202486">
    <property type="protein sequence ID" value="SVE22311.1"/>
    <property type="molecule type" value="Genomic_DNA"/>
</dbReference>
<proteinExistence type="predicted"/>
<protein>
    <submittedName>
        <fullName evidence="1">Uncharacterized protein</fullName>
    </submittedName>
</protein>
<name>A0A383BR29_9ZZZZ</name>
<organism evidence="1">
    <name type="scientific">marine metagenome</name>
    <dbReference type="NCBI Taxonomy" id="408172"/>
    <lineage>
        <taxon>unclassified sequences</taxon>
        <taxon>metagenomes</taxon>
        <taxon>ecological metagenomes</taxon>
    </lineage>
</organism>
<evidence type="ECO:0000313" key="1">
    <source>
        <dbReference type="EMBL" id="SVE22311.1"/>
    </source>
</evidence>
<accession>A0A383BR29</accession>
<reference evidence="1" key="1">
    <citation type="submission" date="2018-05" db="EMBL/GenBank/DDBJ databases">
        <authorList>
            <person name="Lanie J.A."/>
            <person name="Ng W.-L."/>
            <person name="Kazmierczak K.M."/>
            <person name="Andrzejewski T.M."/>
            <person name="Davidsen T.M."/>
            <person name="Wayne K.J."/>
            <person name="Tettelin H."/>
            <person name="Glass J.I."/>
            <person name="Rusch D."/>
            <person name="Podicherti R."/>
            <person name="Tsui H.-C.T."/>
            <person name="Winkler M.E."/>
        </authorList>
    </citation>
    <scope>NUCLEOTIDE SEQUENCE</scope>
</reference>
<dbReference type="AlphaFoldDB" id="A0A383BR29"/>
<gene>
    <name evidence="1" type="ORF">METZ01_LOCUS475165</name>
</gene>
<sequence length="69" mass="7685">MPDLMDYHLDASGLLEEFEAAMINVCEQVQATTGYTATRYLQLINEYGGLEAARLLLQKEVFSDGLTVL</sequence>